<proteinExistence type="predicted"/>
<dbReference type="GO" id="GO:0030170">
    <property type="term" value="F:pyridoxal phosphate binding"/>
    <property type="evidence" value="ECO:0007669"/>
    <property type="project" value="InterPro"/>
</dbReference>
<name>A0A8H6VQL4_9PEZI</name>
<dbReference type="AlphaFoldDB" id="A0A8H6VQL4"/>
<dbReference type="GO" id="GO:0047536">
    <property type="term" value="F:2-aminoadipate transaminase activity"/>
    <property type="evidence" value="ECO:0007669"/>
    <property type="project" value="TreeGrafter"/>
</dbReference>
<dbReference type="CDD" id="cd00609">
    <property type="entry name" value="AAT_like"/>
    <property type="match status" value="1"/>
</dbReference>
<dbReference type="FunFam" id="3.40.640.10:FF:000080">
    <property type="entry name" value="Aminotransferase, putative"/>
    <property type="match status" value="1"/>
</dbReference>
<dbReference type="PANTHER" id="PTHR42858">
    <property type="entry name" value="AMINOTRANSFERASE"/>
    <property type="match status" value="1"/>
</dbReference>
<organism evidence="2 3">
    <name type="scientific">Pseudocercospora fuligena</name>
    <dbReference type="NCBI Taxonomy" id="685502"/>
    <lineage>
        <taxon>Eukaryota</taxon>
        <taxon>Fungi</taxon>
        <taxon>Dikarya</taxon>
        <taxon>Ascomycota</taxon>
        <taxon>Pezizomycotina</taxon>
        <taxon>Dothideomycetes</taxon>
        <taxon>Dothideomycetidae</taxon>
        <taxon>Mycosphaerellales</taxon>
        <taxon>Mycosphaerellaceae</taxon>
        <taxon>Pseudocercospora</taxon>
    </lineage>
</organism>
<dbReference type="PANTHER" id="PTHR42858:SF1">
    <property type="entry name" value="LD15494P"/>
    <property type="match status" value="1"/>
</dbReference>
<dbReference type="Proteomes" id="UP000660729">
    <property type="component" value="Unassembled WGS sequence"/>
</dbReference>
<evidence type="ECO:0000259" key="1">
    <source>
        <dbReference type="Pfam" id="PF00155"/>
    </source>
</evidence>
<gene>
    <name evidence="2" type="ORF">HII31_03212</name>
</gene>
<comment type="caution">
    <text evidence="2">The sequence shown here is derived from an EMBL/GenBank/DDBJ whole genome shotgun (WGS) entry which is preliminary data.</text>
</comment>
<reference evidence="2" key="1">
    <citation type="submission" date="2020-04" db="EMBL/GenBank/DDBJ databases">
        <title>Draft genome resource of the tomato pathogen Pseudocercospora fuligena.</title>
        <authorList>
            <person name="Zaccaron A."/>
        </authorList>
    </citation>
    <scope>NUCLEOTIDE SEQUENCE</scope>
    <source>
        <strain evidence="2">PF001</strain>
    </source>
</reference>
<feature type="domain" description="Aminotransferase class I/classII large" evidence="1">
    <location>
        <begin position="21"/>
        <end position="433"/>
    </location>
</feature>
<dbReference type="InterPro" id="IPR015422">
    <property type="entry name" value="PyrdxlP-dep_Trfase_small"/>
</dbReference>
<keyword evidence="3" id="KW-1185">Reference proteome</keyword>
<protein>
    <recommendedName>
        <fullName evidence="1">Aminotransferase class I/classII large domain-containing protein</fullName>
    </recommendedName>
</protein>
<dbReference type="Gene3D" id="3.90.1150.10">
    <property type="entry name" value="Aspartate Aminotransferase, domain 1"/>
    <property type="match status" value="1"/>
</dbReference>
<dbReference type="InterPro" id="IPR004839">
    <property type="entry name" value="Aminotransferase_I/II_large"/>
</dbReference>
<dbReference type="SUPFAM" id="SSF53383">
    <property type="entry name" value="PLP-dependent transferases"/>
    <property type="match status" value="1"/>
</dbReference>
<evidence type="ECO:0000313" key="3">
    <source>
        <dbReference type="Proteomes" id="UP000660729"/>
    </source>
</evidence>
<evidence type="ECO:0000313" key="2">
    <source>
        <dbReference type="EMBL" id="KAF7195320.1"/>
    </source>
</evidence>
<sequence length="467" mass="51826">MSSEEAINLLRGWPSQSLLPVDLVREAANAALSDPSIALPGLLYGPDEGYEPAREAVASWLTSFYRPSDPIGVDRICITGAASQNLAVMLGVYTDPVYTRNIWIVSPAYMLAFRIFEDAGFSSKMRAIPEDEEGIDIDYLRREIQKSEDTAQEQGNHEPRFKPDRKRAKVYKHVIYCVPTFSNPSSRTMSLKRRQQLVRLAREYDALVTCDDVYDVLHWSADTSLDPRVSSETMKTSQLPRLVDVDRELEDGAERKGADGFGNVHSNGTMSKILGPGLRMGWAEGTPKLVYGLSQAGCQRSGGAPSQLTSTYITRLLQEGKIQTHTQTVLCPAYAARYMTMMLAIKQHLHPLGFTAPQPDREVVGGYFIWLGLPSGLDDVQLAETCQKDEDLVIAPGKLFEVPGDDALSFSNSIRLCFAWEDEPKLRVGIERIARVATKLLNAKEDGSGEYVVVHKDGGQDMLQSFR</sequence>
<dbReference type="Pfam" id="PF00155">
    <property type="entry name" value="Aminotran_1_2"/>
    <property type="match status" value="1"/>
</dbReference>
<dbReference type="InterPro" id="IPR015424">
    <property type="entry name" value="PyrdxlP-dep_Trfase"/>
</dbReference>
<dbReference type="InterPro" id="IPR015421">
    <property type="entry name" value="PyrdxlP-dep_Trfase_major"/>
</dbReference>
<dbReference type="EMBL" id="JABCIY010000040">
    <property type="protein sequence ID" value="KAF7195320.1"/>
    <property type="molecule type" value="Genomic_DNA"/>
</dbReference>
<dbReference type="Gene3D" id="3.40.640.10">
    <property type="entry name" value="Type I PLP-dependent aspartate aminotransferase-like (Major domain)"/>
    <property type="match status" value="1"/>
</dbReference>
<dbReference type="OrthoDB" id="7042322at2759"/>
<accession>A0A8H6VQL4</accession>